<feature type="compositionally biased region" description="Low complexity" evidence="4">
    <location>
        <begin position="68"/>
        <end position="80"/>
    </location>
</feature>
<evidence type="ECO:0000256" key="3">
    <source>
        <dbReference type="PROSITE-ProRule" id="PRU00221"/>
    </source>
</evidence>
<dbReference type="PRINTS" id="PR00320">
    <property type="entry name" value="GPROTEINBRPT"/>
</dbReference>
<dbReference type="InterPro" id="IPR036322">
    <property type="entry name" value="WD40_repeat_dom_sf"/>
</dbReference>
<dbReference type="InterPro" id="IPR001680">
    <property type="entry name" value="WD40_rpt"/>
</dbReference>
<keyword evidence="1 3" id="KW-0853">WD repeat</keyword>
<evidence type="ECO:0008006" key="7">
    <source>
        <dbReference type="Google" id="ProtNLM"/>
    </source>
</evidence>
<dbReference type="PROSITE" id="PS50294">
    <property type="entry name" value="WD_REPEATS_REGION"/>
    <property type="match status" value="2"/>
</dbReference>
<dbReference type="GO" id="GO:0035861">
    <property type="term" value="C:site of double-strand break"/>
    <property type="evidence" value="ECO:0007669"/>
    <property type="project" value="TreeGrafter"/>
</dbReference>
<name>A0AAF0DY47_9BASI</name>
<keyword evidence="6" id="KW-1185">Reference proteome</keyword>
<dbReference type="InterPro" id="IPR015943">
    <property type="entry name" value="WD40/YVTN_repeat-like_dom_sf"/>
</dbReference>
<feature type="compositionally biased region" description="Basic and acidic residues" evidence="4">
    <location>
        <begin position="84"/>
        <end position="97"/>
    </location>
</feature>
<dbReference type="EMBL" id="CP119934">
    <property type="protein sequence ID" value="WFD02124.1"/>
    <property type="molecule type" value="Genomic_DNA"/>
</dbReference>
<sequence>MDEEALRAMLPMGFGKQEPARPGKRKAQEDPEPAPEPEVQPAPELNPVSSEHVDEVESEAAAPDDVEAPAPHADPHASSEGGEESTRKIHPNRHDPSELGVGRTSEYGGLPLDQRVELKDHTKTISALAVDPSGTRVATGSHDYEVKLWDFGGMTQTFRPFKTFEPAENYPVVQLAFSPVSRNLLCINATTEPRVYDFHGEELATYKKGNVYMRDMKHTNGHVSEMTCGGWHPTDTNTFLTGGSDSTIRIWDIDFLSSQKIVIVVRSKQRGTKTRVTAATYTPDGGAIVAGCQDGALHVWSTSGSYSRPSASVERAHTVGAGASSIAVANDNVTLATRGNDDTVKLWDLRSLKKPLAVREGIPVGAEHCDVLFSPDGQEVVTGTASVPREANLTRTPDALDDLQGTWGQIAVFSRNDLSTKHVHPVDVSSVTRLSWQPRINQVLAGTRNGIVNVYYDQEASQLGALLGVKRRPKMRSNPFGIEELPGGVTADVPIFMPEDKDEDYYELDEPKRQYLAWKEAKNRIRRDPVKTKLPQMPIRGQGYGGRVGKSANTHLVQGMYEGQAALRMQDPREALLKYADKAEKDPRWTNVYAKTQPKTIYAKETGDEE</sequence>
<organism evidence="5 6">
    <name type="scientific">Malassezia obtusa</name>
    <dbReference type="NCBI Taxonomy" id="76774"/>
    <lineage>
        <taxon>Eukaryota</taxon>
        <taxon>Fungi</taxon>
        <taxon>Dikarya</taxon>
        <taxon>Basidiomycota</taxon>
        <taxon>Ustilaginomycotina</taxon>
        <taxon>Malasseziomycetes</taxon>
        <taxon>Malasseziales</taxon>
        <taxon>Malasseziaceae</taxon>
        <taxon>Malassezia</taxon>
    </lineage>
</organism>
<feature type="repeat" description="WD" evidence="3">
    <location>
        <begin position="118"/>
        <end position="150"/>
    </location>
</feature>
<evidence type="ECO:0000313" key="5">
    <source>
        <dbReference type="EMBL" id="WFD02124.1"/>
    </source>
</evidence>
<feature type="repeat" description="WD" evidence="3">
    <location>
        <begin position="219"/>
        <end position="254"/>
    </location>
</feature>
<dbReference type="SUPFAM" id="SSF50978">
    <property type="entry name" value="WD40 repeat-like"/>
    <property type="match status" value="1"/>
</dbReference>
<dbReference type="InterPro" id="IPR051858">
    <property type="entry name" value="WD_repeat_GAD-1"/>
</dbReference>
<dbReference type="SMART" id="SM00320">
    <property type="entry name" value="WD40"/>
    <property type="match status" value="6"/>
</dbReference>
<feature type="compositionally biased region" description="Acidic residues" evidence="4">
    <location>
        <begin position="54"/>
        <end position="67"/>
    </location>
</feature>
<dbReference type="PANTHER" id="PTHR16017:SF0">
    <property type="entry name" value="WD REPEAT-CONTAINING PROTEIN 70"/>
    <property type="match status" value="1"/>
</dbReference>
<feature type="repeat" description="WD" evidence="3">
    <location>
        <begin position="269"/>
        <end position="301"/>
    </location>
</feature>
<evidence type="ECO:0000256" key="4">
    <source>
        <dbReference type="SAM" id="MobiDB-lite"/>
    </source>
</evidence>
<dbReference type="PANTHER" id="PTHR16017">
    <property type="entry name" value="GASTRULATION DEFECTIVE PROTEIN 1-RELATED"/>
    <property type="match status" value="1"/>
</dbReference>
<protein>
    <recommendedName>
        <fullName evidence="7">WD repeat-containing protein 70</fullName>
    </recommendedName>
</protein>
<feature type="repeat" description="WD" evidence="3">
    <location>
        <begin position="325"/>
        <end position="357"/>
    </location>
</feature>
<keyword evidence="2" id="KW-0677">Repeat</keyword>
<feature type="region of interest" description="Disordered" evidence="4">
    <location>
        <begin position="1"/>
        <end position="108"/>
    </location>
</feature>
<proteinExistence type="predicted"/>
<dbReference type="PROSITE" id="PS50082">
    <property type="entry name" value="WD_REPEATS_2"/>
    <property type="match status" value="4"/>
</dbReference>
<evidence type="ECO:0000256" key="2">
    <source>
        <dbReference type="ARBA" id="ARBA00022737"/>
    </source>
</evidence>
<evidence type="ECO:0000256" key="1">
    <source>
        <dbReference type="ARBA" id="ARBA00022574"/>
    </source>
</evidence>
<evidence type="ECO:0000313" key="6">
    <source>
        <dbReference type="Proteomes" id="UP001214603"/>
    </source>
</evidence>
<dbReference type="InterPro" id="IPR020472">
    <property type="entry name" value="WD40_PAC1"/>
</dbReference>
<reference evidence="5" key="1">
    <citation type="submission" date="2023-03" db="EMBL/GenBank/DDBJ databases">
        <title>Mating type loci evolution in Malassezia.</title>
        <authorList>
            <person name="Coelho M.A."/>
        </authorList>
    </citation>
    <scope>NUCLEOTIDE SEQUENCE</scope>
    <source>
        <strain evidence="5">CBS 7876</strain>
    </source>
</reference>
<feature type="compositionally biased region" description="Basic and acidic residues" evidence="4">
    <location>
        <begin position="18"/>
        <end position="29"/>
    </location>
</feature>
<dbReference type="Proteomes" id="UP001214603">
    <property type="component" value="Chromosome 1"/>
</dbReference>
<accession>A0AAF0DY47</accession>
<dbReference type="Pfam" id="PF00400">
    <property type="entry name" value="WD40"/>
    <property type="match status" value="3"/>
</dbReference>
<dbReference type="AlphaFoldDB" id="A0AAF0DY47"/>
<dbReference type="GO" id="GO:0005634">
    <property type="term" value="C:nucleus"/>
    <property type="evidence" value="ECO:0007669"/>
    <property type="project" value="TreeGrafter"/>
</dbReference>
<gene>
    <name evidence="5" type="ORF">MOBT1_000803</name>
</gene>
<dbReference type="Gene3D" id="2.130.10.10">
    <property type="entry name" value="YVTN repeat-like/Quinoprotein amine dehydrogenase"/>
    <property type="match status" value="2"/>
</dbReference>